<sequence>MTGDKFRQMARISLLHFSDISNYQSYHETCFIHSEAEIMNPGRLFLIVFCIWFLGIPSSNQSYHLSHDFRADVQKGIVIIELGTPTITRSSQQPSQEKVQNKGKEKMIKPKKPLKKKDLIRLDEEIASQLQAEFDKEERLAMEKDEANVALTEEWDDI</sequence>
<evidence type="ECO:0000313" key="3">
    <source>
        <dbReference type="Proteomes" id="UP001151760"/>
    </source>
</evidence>
<keyword evidence="3" id="KW-1185">Reference proteome</keyword>
<feature type="region of interest" description="Disordered" evidence="1">
    <location>
        <begin position="88"/>
        <end position="107"/>
    </location>
</feature>
<comment type="caution">
    <text evidence="2">The sequence shown here is derived from an EMBL/GenBank/DDBJ whole genome shotgun (WGS) entry which is preliminary data.</text>
</comment>
<accession>A0ABQ5CTZ5</accession>
<proteinExistence type="predicted"/>
<feature type="compositionally biased region" description="Polar residues" evidence="1">
    <location>
        <begin position="88"/>
        <end position="98"/>
    </location>
</feature>
<reference evidence="2" key="1">
    <citation type="journal article" date="2022" name="Int. J. Mol. Sci.">
        <title>Draft Genome of Tanacetum Coccineum: Genomic Comparison of Closely Related Tanacetum-Family Plants.</title>
        <authorList>
            <person name="Yamashiro T."/>
            <person name="Shiraishi A."/>
            <person name="Nakayama K."/>
            <person name="Satake H."/>
        </authorList>
    </citation>
    <scope>NUCLEOTIDE SEQUENCE</scope>
</reference>
<protein>
    <submittedName>
        <fullName evidence="2">Uncharacterized protein</fullName>
    </submittedName>
</protein>
<dbReference type="Proteomes" id="UP001151760">
    <property type="component" value="Unassembled WGS sequence"/>
</dbReference>
<reference evidence="2" key="2">
    <citation type="submission" date="2022-01" db="EMBL/GenBank/DDBJ databases">
        <authorList>
            <person name="Yamashiro T."/>
            <person name="Shiraishi A."/>
            <person name="Satake H."/>
            <person name="Nakayama K."/>
        </authorList>
    </citation>
    <scope>NUCLEOTIDE SEQUENCE</scope>
</reference>
<organism evidence="2 3">
    <name type="scientific">Tanacetum coccineum</name>
    <dbReference type="NCBI Taxonomy" id="301880"/>
    <lineage>
        <taxon>Eukaryota</taxon>
        <taxon>Viridiplantae</taxon>
        <taxon>Streptophyta</taxon>
        <taxon>Embryophyta</taxon>
        <taxon>Tracheophyta</taxon>
        <taxon>Spermatophyta</taxon>
        <taxon>Magnoliopsida</taxon>
        <taxon>eudicotyledons</taxon>
        <taxon>Gunneridae</taxon>
        <taxon>Pentapetalae</taxon>
        <taxon>asterids</taxon>
        <taxon>campanulids</taxon>
        <taxon>Asterales</taxon>
        <taxon>Asteraceae</taxon>
        <taxon>Asteroideae</taxon>
        <taxon>Anthemideae</taxon>
        <taxon>Anthemidinae</taxon>
        <taxon>Tanacetum</taxon>
    </lineage>
</organism>
<gene>
    <name evidence="2" type="ORF">Tco_0910177</name>
</gene>
<evidence type="ECO:0000256" key="1">
    <source>
        <dbReference type="SAM" id="MobiDB-lite"/>
    </source>
</evidence>
<evidence type="ECO:0000313" key="2">
    <source>
        <dbReference type="EMBL" id="GJT29902.1"/>
    </source>
</evidence>
<dbReference type="EMBL" id="BQNB010014580">
    <property type="protein sequence ID" value="GJT29902.1"/>
    <property type="molecule type" value="Genomic_DNA"/>
</dbReference>
<name>A0ABQ5CTZ5_9ASTR</name>